<keyword evidence="1" id="KW-1133">Transmembrane helix</keyword>
<dbReference type="AlphaFoldDB" id="A0A917IN03"/>
<evidence type="ECO:0000313" key="3">
    <source>
        <dbReference type="Proteomes" id="UP000627292"/>
    </source>
</evidence>
<evidence type="ECO:0000256" key="1">
    <source>
        <dbReference type="SAM" id="Phobius"/>
    </source>
</evidence>
<feature type="transmembrane region" description="Helical" evidence="1">
    <location>
        <begin position="43"/>
        <end position="59"/>
    </location>
</feature>
<keyword evidence="1" id="KW-0472">Membrane</keyword>
<dbReference type="Proteomes" id="UP000627292">
    <property type="component" value="Unassembled WGS sequence"/>
</dbReference>
<reference evidence="2" key="1">
    <citation type="journal article" date="2014" name="Int. J. Syst. Evol. Microbiol.">
        <title>Complete genome sequence of Corynebacterium casei LMG S-19264T (=DSM 44701T), isolated from a smear-ripened cheese.</title>
        <authorList>
            <consortium name="US DOE Joint Genome Institute (JGI-PGF)"/>
            <person name="Walter F."/>
            <person name="Albersmeier A."/>
            <person name="Kalinowski J."/>
            <person name="Ruckert C."/>
        </authorList>
    </citation>
    <scope>NUCLEOTIDE SEQUENCE</scope>
    <source>
        <strain evidence="2">CGMCC 1.15290</strain>
    </source>
</reference>
<keyword evidence="3" id="KW-1185">Reference proteome</keyword>
<sequence length="64" mass="7029">MFKRISVPEKTGMATRRLFYLALWDGTGVLLAGLAHFSTLPSFEAGAMVFVILVIIQSRRSAAD</sequence>
<keyword evidence="1" id="KW-0812">Transmembrane</keyword>
<reference evidence="2" key="2">
    <citation type="submission" date="2020-09" db="EMBL/GenBank/DDBJ databases">
        <authorList>
            <person name="Sun Q."/>
            <person name="Zhou Y."/>
        </authorList>
    </citation>
    <scope>NUCLEOTIDE SEQUENCE</scope>
    <source>
        <strain evidence="2">CGMCC 1.15290</strain>
    </source>
</reference>
<organism evidence="2 3">
    <name type="scientific">Filimonas zeae</name>
    <dbReference type="NCBI Taxonomy" id="1737353"/>
    <lineage>
        <taxon>Bacteria</taxon>
        <taxon>Pseudomonadati</taxon>
        <taxon>Bacteroidota</taxon>
        <taxon>Chitinophagia</taxon>
        <taxon>Chitinophagales</taxon>
        <taxon>Chitinophagaceae</taxon>
        <taxon>Filimonas</taxon>
    </lineage>
</organism>
<protein>
    <submittedName>
        <fullName evidence="2">Uncharacterized protein</fullName>
    </submittedName>
</protein>
<gene>
    <name evidence="2" type="ORF">GCM10011379_04600</name>
</gene>
<name>A0A917IN03_9BACT</name>
<evidence type="ECO:0000313" key="2">
    <source>
        <dbReference type="EMBL" id="GGH58667.1"/>
    </source>
</evidence>
<accession>A0A917IN03</accession>
<comment type="caution">
    <text evidence="2">The sequence shown here is derived from an EMBL/GenBank/DDBJ whole genome shotgun (WGS) entry which is preliminary data.</text>
</comment>
<dbReference type="EMBL" id="BMIB01000001">
    <property type="protein sequence ID" value="GGH58667.1"/>
    <property type="molecule type" value="Genomic_DNA"/>
</dbReference>
<proteinExistence type="predicted"/>